<name>A0ABU6UHV0_9FABA</name>
<dbReference type="EMBL" id="JASCZI010121121">
    <property type="protein sequence ID" value="MED6159905.1"/>
    <property type="molecule type" value="Genomic_DNA"/>
</dbReference>
<evidence type="ECO:0000256" key="1">
    <source>
        <dbReference type="SAM" id="Phobius"/>
    </source>
</evidence>
<proteinExistence type="predicted"/>
<accession>A0ABU6UHV0</accession>
<keyword evidence="1" id="KW-1133">Transmembrane helix</keyword>
<keyword evidence="1" id="KW-0812">Transmembrane</keyword>
<evidence type="ECO:0000313" key="2">
    <source>
        <dbReference type="EMBL" id="MED6159905.1"/>
    </source>
</evidence>
<reference evidence="2 3" key="1">
    <citation type="journal article" date="2023" name="Plants (Basel)">
        <title>Bridging the Gap: Combining Genomics and Transcriptomics Approaches to Understand Stylosanthes scabra, an Orphan Legume from the Brazilian Caatinga.</title>
        <authorList>
            <person name="Ferreira-Neto J.R.C."/>
            <person name="da Silva M.D."/>
            <person name="Binneck E."/>
            <person name="de Melo N.F."/>
            <person name="da Silva R.H."/>
            <person name="de Melo A.L.T.M."/>
            <person name="Pandolfi V."/>
            <person name="Bustamante F.O."/>
            <person name="Brasileiro-Vidal A.C."/>
            <person name="Benko-Iseppon A.M."/>
        </authorList>
    </citation>
    <scope>NUCLEOTIDE SEQUENCE [LARGE SCALE GENOMIC DNA]</scope>
    <source>
        <tissue evidence="2">Leaves</tissue>
    </source>
</reference>
<comment type="caution">
    <text evidence="2">The sequence shown here is derived from an EMBL/GenBank/DDBJ whole genome shotgun (WGS) entry which is preliminary data.</text>
</comment>
<dbReference type="Proteomes" id="UP001341840">
    <property type="component" value="Unassembled WGS sequence"/>
</dbReference>
<gene>
    <name evidence="2" type="ORF">PIB30_046623</name>
</gene>
<sequence length="177" mass="19306">MNEEKGVPAEFRHCQAVIAAACGAVAPLIPGKASLSTEIHHCIAAAAPMYSVLQRATRTIINLIVIVMFILASVPPYLVAVQPLVTVVRIGSRWDRRRAAAAGTNDFLGALETSMMKYEKPPLNMIMRLMTGKIVYDRGRLIGHPGKYERWLSGASTGPVGIGYYNRPDELILACRT</sequence>
<keyword evidence="3" id="KW-1185">Reference proteome</keyword>
<keyword evidence="1" id="KW-0472">Membrane</keyword>
<evidence type="ECO:0000313" key="3">
    <source>
        <dbReference type="Proteomes" id="UP001341840"/>
    </source>
</evidence>
<organism evidence="2 3">
    <name type="scientific">Stylosanthes scabra</name>
    <dbReference type="NCBI Taxonomy" id="79078"/>
    <lineage>
        <taxon>Eukaryota</taxon>
        <taxon>Viridiplantae</taxon>
        <taxon>Streptophyta</taxon>
        <taxon>Embryophyta</taxon>
        <taxon>Tracheophyta</taxon>
        <taxon>Spermatophyta</taxon>
        <taxon>Magnoliopsida</taxon>
        <taxon>eudicotyledons</taxon>
        <taxon>Gunneridae</taxon>
        <taxon>Pentapetalae</taxon>
        <taxon>rosids</taxon>
        <taxon>fabids</taxon>
        <taxon>Fabales</taxon>
        <taxon>Fabaceae</taxon>
        <taxon>Papilionoideae</taxon>
        <taxon>50 kb inversion clade</taxon>
        <taxon>dalbergioids sensu lato</taxon>
        <taxon>Dalbergieae</taxon>
        <taxon>Pterocarpus clade</taxon>
        <taxon>Stylosanthes</taxon>
    </lineage>
</organism>
<feature type="transmembrane region" description="Helical" evidence="1">
    <location>
        <begin position="60"/>
        <end position="88"/>
    </location>
</feature>
<protein>
    <submittedName>
        <fullName evidence="2">Uncharacterized protein</fullName>
    </submittedName>
</protein>